<evidence type="ECO:0000313" key="12">
    <source>
        <dbReference type="EMBL" id="QWV61771.1"/>
    </source>
</evidence>
<feature type="transmembrane region" description="Helical" evidence="10">
    <location>
        <begin position="126"/>
        <end position="148"/>
    </location>
</feature>
<dbReference type="EC" id="7.1.1.9" evidence="3"/>
<evidence type="ECO:0000256" key="1">
    <source>
        <dbReference type="ARBA" id="ARBA00004141"/>
    </source>
</evidence>
<keyword evidence="5 10" id="KW-0812">Transmembrane</keyword>
<evidence type="ECO:0000256" key="6">
    <source>
        <dbReference type="ARBA" id="ARBA00022967"/>
    </source>
</evidence>
<reference evidence="12" key="1">
    <citation type="journal article" date="2021" name="Int J Trop Insect Sci">
        <title>De novo assembly and comparative analysis of the complete mitochondrial genome sequence of the pistachio psyllid, Agonoscena pistaciae (Hemiptera: Aphalaridae).</title>
        <authorList>
            <person name="Fekrat L."/>
            <person name="Zakiaghl M."/>
            <person name="Dhami M.K."/>
            <person name="Zhang Y."/>
            <person name="Koohkanzade M."/>
        </authorList>
    </citation>
    <scope>NUCLEOTIDE SEQUENCE</scope>
    <source>
        <tissue evidence="12">Whole insect</tissue>
    </source>
</reference>
<feature type="transmembrane region" description="Helical" evidence="10">
    <location>
        <begin position="40"/>
        <end position="57"/>
    </location>
</feature>
<dbReference type="AlphaFoldDB" id="A0A8F2TCP1"/>
<dbReference type="InterPro" id="IPR013833">
    <property type="entry name" value="Cyt_c_oxidase_su3_a-hlx"/>
</dbReference>
<dbReference type="SUPFAM" id="SSF81452">
    <property type="entry name" value="Cytochrome c oxidase subunit III-like"/>
    <property type="match status" value="1"/>
</dbReference>
<comment type="similarity">
    <text evidence="2">Belongs to the cytochrome c oxidase subunit 3 family.</text>
</comment>
<dbReference type="CDD" id="cd01665">
    <property type="entry name" value="Cyt_c_Oxidase_III"/>
    <property type="match status" value="1"/>
</dbReference>
<evidence type="ECO:0000256" key="3">
    <source>
        <dbReference type="ARBA" id="ARBA00012949"/>
    </source>
</evidence>
<evidence type="ECO:0000256" key="7">
    <source>
        <dbReference type="ARBA" id="ARBA00022989"/>
    </source>
</evidence>
<feature type="transmembrane region" description="Helical" evidence="10">
    <location>
        <begin position="190"/>
        <end position="218"/>
    </location>
</feature>
<dbReference type="EMBL" id="MT576697">
    <property type="protein sequence ID" value="QWV61771.1"/>
    <property type="molecule type" value="Genomic_DNA"/>
</dbReference>
<dbReference type="GO" id="GO:0004129">
    <property type="term" value="F:cytochrome-c oxidase activity"/>
    <property type="evidence" value="ECO:0007669"/>
    <property type="project" value="UniProtKB-EC"/>
</dbReference>
<dbReference type="InterPro" id="IPR000298">
    <property type="entry name" value="Cyt_c_oxidase-like_su3"/>
</dbReference>
<dbReference type="InterPro" id="IPR024791">
    <property type="entry name" value="Cyt_c/ubiquinol_Oxase_su3"/>
</dbReference>
<dbReference type="PANTHER" id="PTHR11403:SF7">
    <property type="entry name" value="CYTOCHROME C OXIDASE SUBUNIT 3"/>
    <property type="match status" value="1"/>
</dbReference>
<keyword evidence="12" id="KW-0496">Mitochondrion</keyword>
<evidence type="ECO:0000256" key="2">
    <source>
        <dbReference type="ARBA" id="ARBA00010581"/>
    </source>
</evidence>
<name>A0A8F2TCP1_9HEMI</name>
<gene>
    <name evidence="12" type="primary">cox3</name>
</gene>
<proteinExistence type="inferred from homology"/>
<organism evidence="12">
    <name type="scientific">Agonoscena pistaciae</name>
    <dbReference type="NCBI Taxonomy" id="1635299"/>
    <lineage>
        <taxon>Eukaryota</taxon>
        <taxon>Metazoa</taxon>
        <taxon>Ecdysozoa</taxon>
        <taxon>Arthropoda</taxon>
        <taxon>Hexapoda</taxon>
        <taxon>Insecta</taxon>
        <taxon>Pterygota</taxon>
        <taxon>Neoptera</taxon>
        <taxon>Paraneoptera</taxon>
        <taxon>Hemiptera</taxon>
        <taxon>Sternorrhyncha</taxon>
        <taxon>Psylloidea</taxon>
        <taxon>Aphalaridae</taxon>
        <taxon>Agonoscena</taxon>
    </lineage>
</organism>
<keyword evidence="6" id="KW-1278">Translocase</keyword>
<dbReference type="Gene3D" id="1.10.287.70">
    <property type="match status" value="1"/>
</dbReference>
<dbReference type="GO" id="GO:0006123">
    <property type="term" value="P:mitochondrial electron transport, cytochrome c to oxygen"/>
    <property type="evidence" value="ECO:0007669"/>
    <property type="project" value="TreeGrafter"/>
</dbReference>
<evidence type="ECO:0000256" key="9">
    <source>
        <dbReference type="ARBA" id="ARBA00031625"/>
    </source>
</evidence>
<sequence>MKKNHQFHLVDPSPWPILSSFILMATALNAAFMLNTKNSFWWTMSTITLIWLMILWWRDIHRESTFQGNHTNSVTISMKYGMILFIMSEVWFFLSFFWSFFHHSLTPNPEIGLAWPPLGISPFNPLHIPLINTIILLSSGVSITWAHSAICMNNFYQTKNSLLITISLGIYFSMLQYYEYVEASFSVSDSIYGSSFFITTGFHGIHVIIGSLFIIHALTRMNFMHFSQTHHLGLEASIWYWHFVDVVWLFLYTSIYWWGK</sequence>
<protein>
    <recommendedName>
        <fullName evidence="4">Cytochrome c oxidase subunit 3</fullName>
        <ecNumber evidence="3">7.1.1.9</ecNumber>
    </recommendedName>
    <alternativeName>
        <fullName evidence="9">Cytochrome c oxidase polypeptide III</fullName>
    </alternativeName>
</protein>
<dbReference type="GO" id="GO:0016020">
    <property type="term" value="C:membrane"/>
    <property type="evidence" value="ECO:0007669"/>
    <property type="project" value="UniProtKB-SubCell"/>
</dbReference>
<accession>A0A8F2TCP1</accession>
<dbReference type="InterPro" id="IPR033945">
    <property type="entry name" value="Cyt_c_oxase_su3_dom"/>
</dbReference>
<feature type="transmembrane region" description="Helical" evidence="10">
    <location>
        <begin position="78"/>
        <end position="101"/>
    </location>
</feature>
<feature type="domain" description="Heme-copper oxidase subunit III family profile" evidence="11">
    <location>
        <begin position="5"/>
        <end position="259"/>
    </location>
</feature>
<dbReference type="Gene3D" id="1.20.120.80">
    <property type="entry name" value="Cytochrome c oxidase, subunit III, four-helix bundle"/>
    <property type="match status" value="1"/>
</dbReference>
<feature type="transmembrane region" description="Helical" evidence="10">
    <location>
        <begin position="160"/>
        <end position="178"/>
    </location>
</feature>
<keyword evidence="8 10" id="KW-0472">Membrane</keyword>
<evidence type="ECO:0000256" key="8">
    <source>
        <dbReference type="ARBA" id="ARBA00023136"/>
    </source>
</evidence>
<feature type="transmembrane region" description="Helical" evidence="10">
    <location>
        <begin position="12"/>
        <end position="34"/>
    </location>
</feature>
<evidence type="ECO:0000256" key="4">
    <source>
        <dbReference type="ARBA" id="ARBA00015944"/>
    </source>
</evidence>
<dbReference type="Pfam" id="PF00510">
    <property type="entry name" value="COX3"/>
    <property type="match status" value="1"/>
</dbReference>
<geneLocation type="mitochondrion" evidence="12"/>
<dbReference type="InterPro" id="IPR035973">
    <property type="entry name" value="Cyt_c_oxidase_su3-like_sf"/>
</dbReference>
<evidence type="ECO:0000256" key="10">
    <source>
        <dbReference type="SAM" id="Phobius"/>
    </source>
</evidence>
<dbReference type="FunFam" id="1.20.120.80:FF:000002">
    <property type="entry name" value="Cytochrome c oxidase subunit 3"/>
    <property type="match status" value="1"/>
</dbReference>
<dbReference type="PANTHER" id="PTHR11403">
    <property type="entry name" value="CYTOCHROME C OXIDASE SUBUNIT III"/>
    <property type="match status" value="1"/>
</dbReference>
<comment type="subcellular location">
    <subcellularLocation>
        <location evidence="1">Membrane</location>
        <topology evidence="1">Multi-pass membrane protein</topology>
    </subcellularLocation>
</comment>
<feature type="transmembrane region" description="Helical" evidence="10">
    <location>
        <begin position="239"/>
        <end position="259"/>
    </location>
</feature>
<dbReference type="GO" id="GO:0005739">
    <property type="term" value="C:mitochondrion"/>
    <property type="evidence" value="ECO:0007669"/>
    <property type="project" value="TreeGrafter"/>
</dbReference>
<keyword evidence="7 10" id="KW-1133">Transmembrane helix</keyword>
<evidence type="ECO:0000256" key="5">
    <source>
        <dbReference type="ARBA" id="ARBA00022692"/>
    </source>
</evidence>
<evidence type="ECO:0000259" key="11">
    <source>
        <dbReference type="Pfam" id="PF00510"/>
    </source>
</evidence>